<keyword evidence="1" id="KW-1133">Transmembrane helix</keyword>
<reference evidence="2 3" key="1">
    <citation type="submission" date="2018-08" db="EMBL/GenBank/DDBJ databases">
        <title>Acidipila sp. 4G-K13, an acidobacterium isolated from forest soil.</title>
        <authorList>
            <person name="Gao Z.-H."/>
            <person name="Qiu L.-H."/>
        </authorList>
    </citation>
    <scope>NUCLEOTIDE SEQUENCE [LARGE SCALE GENOMIC DNA]</scope>
    <source>
        <strain evidence="2 3">4G-K13</strain>
    </source>
</reference>
<dbReference type="RefSeq" id="WP_117298434.1">
    <property type="nucleotide sequence ID" value="NZ_QVQT02000002.1"/>
</dbReference>
<protein>
    <submittedName>
        <fullName evidence="2">DUF2607 family protein</fullName>
    </submittedName>
</protein>
<organism evidence="2 3">
    <name type="scientific">Paracidobacterium acidisoli</name>
    <dbReference type="NCBI Taxonomy" id="2303751"/>
    <lineage>
        <taxon>Bacteria</taxon>
        <taxon>Pseudomonadati</taxon>
        <taxon>Acidobacteriota</taxon>
        <taxon>Terriglobia</taxon>
        <taxon>Terriglobales</taxon>
        <taxon>Acidobacteriaceae</taxon>
        <taxon>Paracidobacterium</taxon>
    </lineage>
</organism>
<keyword evidence="3" id="KW-1185">Reference proteome</keyword>
<evidence type="ECO:0000313" key="2">
    <source>
        <dbReference type="EMBL" id="RFU17686.1"/>
    </source>
</evidence>
<keyword evidence="1" id="KW-0812">Transmembrane</keyword>
<evidence type="ECO:0000313" key="3">
    <source>
        <dbReference type="Proteomes" id="UP000264702"/>
    </source>
</evidence>
<comment type="caution">
    <text evidence="2">The sequence shown here is derived from an EMBL/GenBank/DDBJ whole genome shotgun (WGS) entry which is preliminary data.</text>
</comment>
<sequence>MRALSTVRRSQYSWAGWLGIFCILLVLMTGVIQVTHYHASGTSGQVDHDCSLCVTAHNVVQAVTLITLAVTSQPVAPLVSEASQPIPRQRLILKLANRPPPVISVSA</sequence>
<gene>
    <name evidence="2" type="ORF">D0Y96_06050</name>
</gene>
<keyword evidence="1" id="KW-0472">Membrane</keyword>
<dbReference type="OrthoDB" id="122731at2"/>
<dbReference type="EMBL" id="QVQT01000002">
    <property type="protein sequence ID" value="RFU17686.1"/>
    <property type="molecule type" value="Genomic_DNA"/>
</dbReference>
<feature type="transmembrane region" description="Helical" evidence="1">
    <location>
        <begin position="12"/>
        <end position="32"/>
    </location>
</feature>
<evidence type="ECO:0000256" key="1">
    <source>
        <dbReference type="SAM" id="Phobius"/>
    </source>
</evidence>
<dbReference type="AlphaFoldDB" id="A0A372IRZ9"/>
<accession>A0A372IRZ9</accession>
<dbReference type="Proteomes" id="UP000264702">
    <property type="component" value="Unassembled WGS sequence"/>
</dbReference>
<name>A0A372IRZ9_9BACT</name>
<proteinExistence type="predicted"/>